<reference evidence="1 2" key="1">
    <citation type="submission" date="2016-10" db="EMBL/GenBank/DDBJ databases">
        <authorList>
            <person name="de Groot N.N."/>
        </authorList>
    </citation>
    <scope>NUCLEOTIDE SEQUENCE [LARGE SCALE GENOMIC DNA]</scope>
    <source>
        <strain evidence="1 2">DSM 24015</strain>
    </source>
</reference>
<name>A0A1G7FIL3_9FLAO</name>
<dbReference type="Proteomes" id="UP000198517">
    <property type="component" value="Unassembled WGS sequence"/>
</dbReference>
<gene>
    <name evidence="1" type="ORF">SAMN05421544_12317</name>
</gene>
<evidence type="ECO:0000313" key="2">
    <source>
        <dbReference type="Proteomes" id="UP000198517"/>
    </source>
</evidence>
<proteinExistence type="predicted"/>
<dbReference type="RefSeq" id="WP_092737914.1">
    <property type="nucleotide sequence ID" value="NZ_FNAS01000023.1"/>
</dbReference>
<evidence type="ECO:0008006" key="3">
    <source>
        <dbReference type="Google" id="ProtNLM"/>
    </source>
</evidence>
<dbReference type="STRING" id="1071918.SAMN05421544_12317"/>
<dbReference type="AlphaFoldDB" id="A0A1G7FIL3"/>
<evidence type="ECO:0000313" key="1">
    <source>
        <dbReference type="EMBL" id="SDE75749.1"/>
    </source>
</evidence>
<accession>A0A1G7FIL3</accession>
<dbReference type="OrthoDB" id="1068999at2"/>
<dbReference type="EMBL" id="FNAS01000023">
    <property type="protein sequence ID" value="SDE75749.1"/>
    <property type="molecule type" value="Genomic_DNA"/>
</dbReference>
<organism evidence="1 2">
    <name type="scientific">Riemerella columbipharyngis</name>
    <dbReference type="NCBI Taxonomy" id="1071918"/>
    <lineage>
        <taxon>Bacteria</taxon>
        <taxon>Pseudomonadati</taxon>
        <taxon>Bacteroidota</taxon>
        <taxon>Flavobacteriia</taxon>
        <taxon>Flavobacteriales</taxon>
        <taxon>Weeksellaceae</taxon>
        <taxon>Riemerella</taxon>
    </lineage>
</organism>
<keyword evidence="2" id="KW-1185">Reference proteome</keyword>
<sequence>MAAQQIQTKKRAKSDLREICERLFVETGLSAKALSNTYPVTEQTISKWRNDTSRDGKTWDEKRQEFITAPANIRQVLMDELRKVAEGSESSINVKDLATIYKVIEGFSDKVNTQVVYSVFKEFDNWMSDQDPELALQFVHFHKLFLIYKAERE</sequence>
<protein>
    <recommendedName>
        <fullName evidence="3">Phage terminase small subunit</fullName>
    </recommendedName>
</protein>